<dbReference type="InterPro" id="IPR043502">
    <property type="entry name" value="DNA/RNA_pol_sf"/>
</dbReference>
<organism evidence="2 3">
    <name type="scientific">Plutella xylostella</name>
    <name type="common">Diamondback moth</name>
    <name type="synonym">Plutella maculipennis</name>
    <dbReference type="NCBI Taxonomy" id="51655"/>
    <lineage>
        <taxon>Eukaryota</taxon>
        <taxon>Metazoa</taxon>
        <taxon>Ecdysozoa</taxon>
        <taxon>Arthropoda</taxon>
        <taxon>Hexapoda</taxon>
        <taxon>Insecta</taxon>
        <taxon>Pterygota</taxon>
        <taxon>Neoptera</taxon>
        <taxon>Endopterygota</taxon>
        <taxon>Lepidoptera</taxon>
        <taxon>Glossata</taxon>
        <taxon>Ditrysia</taxon>
        <taxon>Yponomeutoidea</taxon>
        <taxon>Plutellidae</taxon>
        <taxon>Plutella</taxon>
    </lineage>
</organism>
<dbReference type="SUPFAM" id="SSF56219">
    <property type="entry name" value="DNase I-like"/>
    <property type="match status" value="1"/>
</dbReference>
<dbReference type="Proteomes" id="UP000823941">
    <property type="component" value="Chromosome 21"/>
</dbReference>
<dbReference type="PROSITE" id="PS50878">
    <property type="entry name" value="RT_POL"/>
    <property type="match status" value="1"/>
</dbReference>
<dbReference type="Gene3D" id="3.60.10.10">
    <property type="entry name" value="Endonuclease/exonuclease/phosphatase"/>
    <property type="match status" value="1"/>
</dbReference>
<gene>
    <name evidence="2" type="ORF">JYU34_015876</name>
</gene>
<evidence type="ECO:0000259" key="1">
    <source>
        <dbReference type="PROSITE" id="PS50878"/>
    </source>
</evidence>
<dbReference type="CDD" id="cd01650">
    <property type="entry name" value="RT_nLTR_like"/>
    <property type="match status" value="1"/>
</dbReference>
<proteinExistence type="predicted"/>
<evidence type="ECO:0000313" key="2">
    <source>
        <dbReference type="EMBL" id="KAG7300291.1"/>
    </source>
</evidence>
<accession>A0ABQ7Q4X3</accession>
<dbReference type="SUPFAM" id="SSF56672">
    <property type="entry name" value="DNA/RNA polymerases"/>
    <property type="match status" value="1"/>
</dbReference>
<keyword evidence="3" id="KW-1185">Reference proteome</keyword>
<name>A0ABQ7Q4X3_PLUXY</name>
<protein>
    <recommendedName>
        <fullName evidence="1">Reverse transcriptase domain-containing protein</fullName>
    </recommendedName>
</protein>
<reference evidence="2 3" key="1">
    <citation type="submission" date="2021-06" db="EMBL/GenBank/DDBJ databases">
        <title>A haploid diamondback moth (Plutella xylostella L.) genome assembly resolves 31 chromosomes and identifies a diamide resistance mutation.</title>
        <authorList>
            <person name="Ward C.M."/>
            <person name="Perry K.D."/>
            <person name="Baker G."/>
            <person name="Powis K."/>
            <person name="Heckel D.G."/>
            <person name="Baxter S.W."/>
        </authorList>
    </citation>
    <scope>NUCLEOTIDE SEQUENCE [LARGE SCALE GENOMIC DNA]</scope>
    <source>
        <strain evidence="2 3">LV</strain>
        <tissue evidence="2">Single pupa</tissue>
    </source>
</reference>
<dbReference type="Pfam" id="PF03372">
    <property type="entry name" value="Exo_endo_phos"/>
    <property type="match status" value="1"/>
</dbReference>
<dbReference type="InterPro" id="IPR000477">
    <property type="entry name" value="RT_dom"/>
</dbReference>
<evidence type="ECO:0000313" key="3">
    <source>
        <dbReference type="Proteomes" id="UP000823941"/>
    </source>
</evidence>
<dbReference type="InterPro" id="IPR036691">
    <property type="entry name" value="Endo/exonu/phosph_ase_sf"/>
</dbReference>
<dbReference type="EMBL" id="JAHIBW010000021">
    <property type="protein sequence ID" value="KAG7300291.1"/>
    <property type="molecule type" value="Genomic_DNA"/>
</dbReference>
<dbReference type="PANTHER" id="PTHR33332">
    <property type="entry name" value="REVERSE TRANSCRIPTASE DOMAIN-CONTAINING PROTEIN"/>
    <property type="match status" value="1"/>
</dbReference>
<dbReference type="Pfam" id="PF00078">
    <property type="entry name" value="RVT_1"/>
    <property type="match status" value="1"/>
</dbReference>
<dbReference type="InterPro" id="IPR005135">
    <property type="entry name" value="Endo/exonuclease/phosphatase"/>
</dbReference>
<feature type="domain" description="Reverse transcriptase" evidence="1">
    <location>
        <begin position="497"/>
        <end position="762"/>
    </location>
</feature>
<sequence>MSHNEKITIFYQNCRGTRTKLNTIYFNILSNNYDVIIITESWLTPEINDSEFIDDRYSVFRCDRDRIKTNKKDGGGVWIAVLKELKAVLHHPYLSVSPHIEHVVVEIPGPSLGRKNVIIASYIPPNSNDSLYMTHLEAMHKLVDKPDVDGFIIVGDYNLPAIQWARSNTENSALSCSRTGRVSQYIADFMNFFNAYQFNDCKNCNDNILDVLITNKECSLTGSQNHLCPPDKLHPPLSATVTFKTSYTPLKRKLISKLNFHKANYDLINRDITNTNWDDILSPLKADAALTAFYNKIHSIIIQHCPMSSPKNSNYPFWFSPALIHIFNNKKKAWVKWKKYNNLFDYEIFSLYRSRFKSEARKCYSKYIESVEDNVFKNSKYFWTYINNRKKKPGIPSSMCYKNTTANDPTNICNLFSDFFHSVYEPSTLLGDNFIPVPDYAPHDLFISDIHISSHKICRALSLVDPTKGPGSDGIPPVFLKNTAKDIYKPLSLIFNKCMSEGTFPTAWKHANIIPVHKSGPKNNVEKYRPISLLPALSKVFERLVHDEIYPSLHRIILPEQHGFTKNRSTTTNLMVFTNFVFQNLDDRTQTDAVYTDFQKAFDKVDHELLLHKIAFNGIRGNLLRWMVSYISNRTQTVVICGHQSNTIRVTSGVPQGSILGPLLFILFINDINTCFRNSKFLLYADDLKAFKSINSQNDCLLFQEDLDRLTEYCNNNKLHLSLPKCNFINFTKKRKITQFQYMLCHSPLNKVDALNDLGVILDSKLHLDQHIDSIVSKAYKMYGLVMRSTTDFSRPETLIHLYKSIIRPQLEYAVPIWNPIYKKYSDAIESVQRKYLRSVHFRVHRNRNHLSYTELLDEYGLIPLDSRRLILEAVTLYRLCHSHFDCTDLSNKLYYVVPRTVVRREARAYRMFATSLRHTNAGRRAPLCRIADSYNKHFEHIDMFSKFADFKNNIHKVFRN</sequence>
<comment type="caution">
    <text evidence="2">The sequence shown here is derived from an EMBL/GenBank/DDBJ whole genome shotgun (WGS) entry which is preliminary data.</text>
</comment>